<dbReference type="GO" id="GO:0090313">
    <property type="term" value="P:regulation of protein targeting to membrane"/>
    <property type="evidence" value="ECO:0007669"/>
    <property type="project" value="TreeGrafter"/>
</dbReference>
<dbReference type="InterPro" id="IPR052894">
    <property type="entry name" value="AsmA-related"/>
</dbReference>
<dbReference type="PANTHER" id="PTHR30441">
    <property type="entry name" value="DUF748 DOMAIN-CONTAINING PROTEIN"/>
    <property type="match status" value="1"/>
</dbReference>
<feature type="compositionally biased region" description="Low complexity" evidence="1">
    <location>
        <begin position="580"/>
        <end position="600"/>
    </location>
</feature>
<name>A0A916UH40_9BURK</name>
<organism evidence="3 4">
    <name type="scientific">Undibacterium terreum</name>
    <dbReference type="NCBI Taxonomy" id="1224302"/>
    <lineage>
        <taxon>Bacteria</taxon>
        <taxon>Pseudomonadati</taxon>
        <taxon>Pseudomonadota</taxon>
        <taxon>Betaproteobacteria</taxon>
        <taxon>Burkholderiales</taxon>
        <taxon>Oxalobacteraceae</taxon>
        <taxon>Undibacterium</taxon>
    </lineage>
</organism>
<keyword evidence="2" id="KW-1133">Transmembrane helix</keyword>
<evidence type="ECO:0000313" key="3">
    <source>
        <dbReference type="EMBL" id="GGC72803.1"/>
    </source>
</evidence>
<protein>
    <recommendedName>
        <fullName evidence="5">DUF748 domain-containing protein</fullName>
    </recommendedName>
</protein>
<dbReference type="Proteomes" id="UP000637423">
    <property type="component" value="Unassembled WGS sequence"/>
</dbReference>
<dbReference type="RefSeq" id="WP_229751027.1">
    <property type="nucleotide sequence ID" value="NZ_BMED01000002.1"/>
</dbReference>
<accession>A0A916UH40</accession>
<dbReference type="PANTHER" id="PTHR30441:SF8">
    <property type="entry name" value="DUF748 DOMAIN-CONTAINING PROTEIN"/>
    <property type="match status" value="1"/>
</dbReference>
<keyword evidence="4" id="KW-1185">Reference proteome</keyword>
<comment type="caution">
    <text evidence="3">The sequence shown here is derived from an EMBL/GenBank/DDBJ whole genome shotgun (WGS) entry which is preliminary data.</text>
</comment>
<evidence type="ECO:0000256" key="2">
    <source>
        <dbReference type="SAM" id="Phobius"/>
    </source>
</evidence>
<dbReference type="AlphaFoldDB" id="A0A916UH40"/>
<reference evidence="3" key="1">
    <citation type="journal article" date="2014" name="Int. J. Syst. Evol. Microbiol.">
        <title>Complete genome sequence of Corynebacterium casei LMG S-19264T (=DSM 44701T), isolated from a smear-ripened cheese.</title>
        <authorList>
            <consortium name="US DOE Joint Genome Institute (JGI-PGF)"/>
            <person name="Walter F."/>
            <person name="Albersmeier A."/>
            <person name="Kalinowski J."/>
            <person name="Ruckert C."/>
        </authorList>
    </citation>
    <scope>NUCLEOTIDE SEQUENCE</scope>
    <source>
        <strain evidence="3">CGMCC 1.10998</strain>
    </source>
</reference>
<proteinExistence type="predicted"/>
<dbReference type="InterPro" id="IPR036737">
    <property type="entry name" value="OmpA-like_sf"/>
</dbReference>
<gene>
    <name evidence="3" type="ORF">GCM10011396_20000</name>
</gene>
<dbReference type="Pfam" id="PF05359">
    <property type="entry name" value="DUF748"/>
    <property type="match status" value="2"/>
</dbReference>
<keyword evidence="2" id="KW-0812">Transmembrane</keyword>
<dbReference type="EMBL" id="BMED01000002">
    <property type="protein sequence ID" value="GGC72803.1"/>
    <property type="molecule type" value="Genomic_DNA"/>
</dbReference>
<reference evidence="3" key="2">
    <citation type="submission" date="2020-09" db="EMBL/GenBank/DDBJ databases">
        <authorList>
            <person name="Sun Q."/>
            <person name="Zhou Y."/>
        </authorList>
    </citation>
    <scope>NUCLEOTIDE SEQUENCE</scope>
    <source>
        <strain evidence="3">CGMCC 1.10998</strain>
    </source>
</reference>
<dbReference type="GO" id="GO:0005886">
    <property type="term" value="C:plasma membrane"/>
    <property type="evidence" value="ECO:0007669"/>
    <property type="project" value="TreeGrafter"/>
</dbReference>
<dbReference type="InterPro" id="IPR008023">
    <property type="entry name" value="DUF748"/>
</dbReference>
<evidence type="ECO:0000256" key="1">
    <source>
        <dbReference type="SAM" id="MobiDB-lite"/>
    </source>
</evidence>
<evidence type="ECO:0000313" key="4">
    <source>
        <dbReference type="Proteomes" id="UP000637423"/>
    </source>
</evidence>
<feature type="transmembrane region" description="Helical" evidence="2">
    <location>
        <begin position="21"/>
        <end position="43"/>
    </location>
</feature>
<evidence type="ECO:0008006" key="5">
    <source>
        <dbReference type="Google" id="ProtNLM"/>
    </source>
</evidence>
<sequence length="1263" mass="134286">MQAPAPTIKDKFGSVLKHQRVRRWGLGLLIAFIALVAISWLAVPHFVNQIATEQVQQQLGRKLSIGELRFSPLQLALTANDISLFEPDQTTPMVTVKSAVMNLSLSSVFRQALVMDEIKLVSPFVHIVRISGDGVGRYNFSDIIDRIAAMPKSDAPPLRFSLANIQLQDGGIQFDDKVVQQHVKVEALQMALPFLSNFPSSVTTYVSPFVSARVNGTPFSLKGRTKPFDSTLDTALALDVEQLDLASYVAYFPVPLPVQLQSAKLTTKLDLVFSRKKEHPELLLSGDVSLKSLAINDKNAAPLLRAESISTHIRQVNIFSGAAAIDKLLFVGPEVWLALDGKGELNWAGLAAKPAAPAASAAVRTEAVAVDASKPAASAAAAAPLPLSLLSELVLQKGIVHWSDAANATPTQELTLKNIAINAKQLSTQADAKPASIAFTANGEHDEVLSFQGELQPMVKSVSGKAELQAIALDNYQPYISKSLAASLSGLVKIKSALSSTPGQFKLDDLSASISDFKLSPKGKSGKPDGEVTVKAFSIDKLSLDTEARSIKLGNVLFDGMKADVRRDQQGQINLQKMVASKPASASSANPANAAENSTAHTATNASWKSSIQKIAFTDAAIAFADESASPAVAVKMEGIKLDIETVSGDLATPMTVALQASINRKGKLAIKGSTAAGLKAVKLDLDGQDLPVASFYPYFSQYMNASLTRGQASIKGKLNISNPMEASRQIAYDGMLKLANFHLLENGASDDFLEWKSIDLDGINAKITAEQPQISLKKLTLSDFYARAILSDKGRLNLQNIFASKAEAAAAAADAATATPVDKKTDAKIEDGGLVISGSSAKQTANVASTAPAAPSGKPAIIRIAQTVIKGGNINFTDNFVKPNYSANLTGLGGSIGAIASDNPQAAAIDLSGKIDNDAPLLISGTLNPLAKPLFLDIKGSANGVELTRLTPYAAKYAGYAIEKGKLTMQVAYHVENQNLQAVNDVRIDQLTFGDRIDSPDATKLPVLLAVALLRDNNGQISVNLPVSGSLSDPQFSIGGVIFKVFVNLITKAVTAPFSLLASAFGGGGEELSYIEFKPGQSLLAAESMSKLDNLAKALKNRSGLKLDIIGRVDPATDTEGLRRESLAKKMKALKLKDLRRAGAAGTQGVPAAPDEVSLDDADRKKYMEEVYSAEKFTKPRNVIGIAKTLPTEEAEKLILSNTVVTPDALRALAQARADMVRDYLEQKGEVGKDRLFLIAPRLTAEGIKDKGATTRVDFSLK</sequence>
<dbReference type="Gene3D" id="3.30.1330.60">
    <property type="entry name" value="OmpA-like domain"/>
    <property type="match status" value="1"/>
</dbReference>
<feature type="region of interest" description="Disordered" evidence="1">
    <location>
        <begin position="579"/>
        <end position="603"/>
    </location>
</feature>
<keyword evidence="2" id="KW-0472">Membrane</keyword>